<accession>A0A3N9UPJ7</accession>
<dbReference type="InterPro" id="IPR045851">
    <property type="entry name" value="AMP-bd_C_sf"/>
</dbReference>
<dbReference type="Gene3D" id="3.40.50.12780">
    <property type="entry name" value="N-terminal domain of ligase-like"/>
    <property type="match status" value="1"/>
</dbReference>
<comment type="similarity">
    <text evidence="1">Belongs to the ATP-dependent AMP-binding enzyme family.</text>
</comment>
<reference evidence="7 8" key="1">
    <citation type="journal article" date="2013" name="J. Microbiol.">
        <title>Lysinibacillus chungkukjangi sp. nov., isolated from Chungkukjang, Korean fermented soybean food.</title>
        <authorList>
            <person name="Kim S.J."/>
            <person name="Jang Y.H."/>
            <person name="Hamada M."/>
            <person name="Ahn J.H."/>
            <person name="Weon H.Y."/>
            <person name="Suzuki K."/>
            <person name="Whang K.S."/>
            <person name="Kwon S.W."/>
        </authorList>
    </citation>
    <scope>NUCLEOTIDE SEQUENCE [LARGE SCALE GENOMIC DNA]</scope>
    <source>
        <strain evidence="7 8">MCCC 1A12701</strain>
    </source>
</reference>
<evidence type="ECO:0000259" key="6">
    <source>
        <dbReference type="Pfam" id="PF13193"/>
    </source>
</evidence>
<evidence type="ECO:0000313" key="7">
    <source>
        <dbReference type="EMBL" id="RQW73846.1"/>
    </source>
</evidence>
<protein>
    <submittedName>
        <fullName evidence="7">AMP-dependent synthetase</fullName>
    </submittedName>
</protein>
<dbReference type="GO" id="GO:0016405">
    <property type="term" value="F:CoA-ligase activity"/>
    <property type="evidence" value="ECO:0007669"/>
    <property type="project" value="UniProtKB-ARBA"/>
</dbReference>
<evidence type="ECO:0000259" key="5">
    <source>
        <dbReference type="Pfam" id="PF00501"/>
    </source>
</evidence>
<dbReference type="SUPFAM" id="SSF56801">
    <property type="entry name" value="Acetyl-CoA synthetase-like"/>
    <property type="match status" value="1"/>
</dbReference>
<dbReference type="InterPro" id="IPR042099">
    <property type="entry name" value="ANL_N_sf"/>
</dbReference>
<dbReference type="Pfam" id="PF13193">
    <property type="entry name" value="AMP-binding_C"/>
    <property type="match status" value="1"/>
</dbReference>
<evidence type="ECO:0000256" key="1">
    <source>
        <dbReference type="ARBA" id="ARBA00006432"/>
    </source>
</evidence>
<evidence type="ECO:0000256" key="3">
    <source>
        <dbReference type="ARBA" id="ARBA00022741"/>
    </source>
</evidence>
<feature type="domain" description="AMP-dependent synthetase/ligase" evidence="5">
    <location>
        <begin position="25"/>
        <end position="395"/>
    </location>
</feature>
<sequence length="533" mass="59555">MNLFVLQYEAPISSVTDLLCDRHDAERIAFHYIEAGGLKRSYSYGELKRDSLIFANVLKSSGVQKGSRVAVLLPKGPELIISVLAIWRLGAIHVPIFTGYGPQAVFYRVENSGAEIVITDAHNRPKLNGTQAGKDDPSKNKVKIITVNANSEEGDLDFWSSFKDIEPLERNEVVKKDDVFIILYTPGTTGHPKGVQVPVFALASFETYMRLGLDVQKGDVYWNIADPGGAFGLYYGVIGPLLLGETFILDNSPFNIQHVFQVFQEYKVTNFAGVPNVYRSMRAAGVDNRLKEKLCLRVLSSAGEPLNFDVIEWSENALGIPIYDHYGQTEQGALINNHHHPQLQHTYKPGTMGRPMPGFRITVVNDDGEEVGPNIEGQICIDTADSPLFWFKGYYQNEEKTRKSFMLGSRYYVTGDNASYDEEGYFYFSGRHDDMILSNGNRISPFDVESSIMQHEAVTETAVVGAPDLQRGEVVKAYIVLKENFAPSEELAKGIQQFVKGNLSAHEYPRLIEFVEAIPKTPSGKMQRFLLRG</sequence>
<feature type="domain" description="AMP-binding enzyme C-terminal" evidence="6">
    <location>
        <begin position="448"/>
        <end position="525"/>
    </location>
</feature>
<dbReference type="GO" id="GO:0004321">
    <property type="term" value="F:fatty-acyl-CoA synthase activity"/>
    <property type="evidence" value="ECO:0007669"/>
    <property type="project" value="TreeGrafter"/>
</dbReference>
<proteinExistence type="inferred from homology"/>
<gene>
    <name evidence="7" type="ORF">EBB45_14855</name>
</gene>
<dbReference type="Proteomes" id="UP000274033">
    <property type="component" value="Unassembled WGS sequence"/>
</dbReference>
<keyword evidence="8" id="KW-1185">Reference proteome</keyword>
<keyword evidence="3" id="KW-0547">Nucleotide-binding</keyword>
<dbReference type="InterPro" id="IPR051087">
    <property type="entry name" value="Mitochondrial_ACSM"/>
</dbReference>
<evidence type="ECO:0000256" key="2">
    <source>
        <dbReference type="ARBA" id="ARBA00022598"/>
    </source>
</evidence>
<dbReference type="GO" id="GO:0005524">
    <property type="term" value="F:ATP binding"/>
    <property type="evidence" value="ECO:0007669"/>
    <property type="project" value="UniProtKB-KW"/>
</dbReference>
<dbReference type="RefSeq" id="WP_158610582.1">
    <property type="nucleotide sequence ID" value="NZ_RRCT01000015.1"/>
</dbReference>
<keyword evidence="2" id="KW-0436">Ligase</keyword>
<dbReference type="InterPro" id="IPR025110">
    <property type="entry name" value="AMP-bd_C"/>
</dbReference>
<evidence type="ECO:0000256" key="4">
    <source>
        <dbReference type="ARBA" id="ARBA00022840"/>
    </source>
</evidence>
<comment type="caution">
    <text evidence="7">The sequence shown here is derived from an EMBL/GenBank/DDBJ whole genome shotgun (WGS) entry which is preliminary data.</text>
</comment>
<dbReference type="Gene3D" id="3.30.300.30">
    <property type="match status" value="1"/>
</dbReference>
<dbReference type="EMBL" id="RRCT01000015">
    <property type="protein sequence ID" value="RQW73846.1"/>
    <property type="molecule type" value="Genomic_DNA"/>
</dbReference>
<evidence type="ECO:0000313" key="8">
    <source>
        <dbReference type="Proteomes" id="UP000274033"/>
    </source>
</evidence>
<dbReference type="AlphaFoldDB" id="A0A3N9UPJ7"/>
<dbReference type="PANTHER" id="PTHR43605:SF10">
    <property type="entry name" value="ACYL-COA SYNTHETASE MEDIUM CHAIN FAMILY MEMBER 3"/>
    <property type="match status" value="1"/>
</dbReference>
<name>A0A3N9UPJ7_9BACI</name>
<dbReference type="OrthoDB" id="9778383at2"/>
<dbReference type="PANTHER" id="PTHR43605">
    <property type="entry name" value="ACYL-COENZYME A SYNTHETASE"/>
    <property type="match status" value="1"/>
</dbReference>
<dbReference type="InterPro" id="IPR000873">
    <property type="entry name" value="AMP-dep_synth/lig_dom"/>
</dbReference>
<dbReference type="GO" id="GO:0006633">
    <property type="term" value="P:fatty acid biosynthetic process"/>
    <property type="evidence" value="ECO:0007669"/>
    <property type="project" value="TreeGrafter"/>
</dbReference>
<keyword evidence="4" id="KW-0067">ATP-binding</keyword>
<organism evidence="7 8">
    <name type="scientific">Lysinibacillus composti</name>
    <dbReference type="NCBI Taxonomy" id="720633"/>
    <lineage>
        <taxon>Bacteria</taxon>
        <taxon>Bacillati</taxon>
        <taxon>Bacillota</taxon>
        <taxon>Bacilli</taxon>
        <taxon>Bacillales</taxon>
        <taxon>Bacillaceae</taxon>
        <taxon>Lysinibacillus</taxon>
    </lineage>
</organism>
<dbReference type="GO" id="GO:0006637">
    <property type="term" value="P:acyl-CoA metabolic process"/>
    <property type="evidence" value="ECO:0007669"/>
    <property type="project" value="TreeGrafter"/>
</dbReference>
<dbReference type="Pfam" id="PF00501">
    <property type="entry name" value="AMP-binding"/>
    <property type="match status" value="1"/>
</dbReference>
<dbReference type="GO" id="GO:0015645">
    <property type="term" value="F:fatty acid ligase activity"/>
    <property type="evidence" value="ECO:0007669"/>
    <property type="project" value="TreeGrafter"/>
</dbReference>